<keyword evidence="3" id="KW-0378">Hydrolase</keyword>
<evidence type="ECO:0000256" key="2">
    <source>
        <dbReference type="ARBA" id="ARBA00022723"/>
    </source>
</evidence>
<organism evidence="6 7">
    <name type="scientific">Fusarium venenatum</name>
    <dbReference type="NCBI Taxonomy" id="56646"/>
    <lineage>
        <taxon>Eukaryota</taxon>
        <taxon>Fungi</taxon>
        <taxon>Dikarya</taxon>
        <taxon>Ascomycota</taxon>
        <taxon>Pezizomycotina</taxon>
        <taxon>Sordariomycetes</taxon>
        <taxon>Hypocreomycetidae</taxon>
        <taxon>Hypocreales</taxon>
        <taxon>Nectriaceae</taxon>
        <taxon>Fusarium</taxon>
    </lineage>
</organism>
<dbReference type="PANTHER" id="PTHR42978:SF5">
    <property type="entry name" value="METALLO-BETA-LACTAMASE DOMAIN-CONTAINING PROTEIN"/>
    <property type="match status" value="1"/>
</dbReference>
<dbReference type="CDD" id="cd07730">
    <property type="entry name" value="metallo-hydrolase-like_MBL-fold"/>
    <property type="match status" value="1"/>
</dbReference>
<dbReference type="GO" id="GO:0046872">
    <property type="term" value="F:metal ion binding"/>
    <property type="evidence" value="ECO:0007669"/>
    <property type="project" value="UniProtKB-KW"/>
</dbReference>
<feature type="domain" description="Metallo-beta-lactamase" evidence="5">
    <location>
        <begin position="49"/>
        <end position="278"/>
    </location>
</feature>
<dbReference type="EMBL" id="LN649230">
    <property type="protein sequence ID" value="CEI61986.1"/>
    <property type="molecule type" value="Genomic_DNA"/>
</dbReference>
<protein>
    <recommendedName>
        <fullName evidence="5">Metallo-beta-lactamase domain-containing protein</fullName>
    </recommendedName>
</protein>
<dbReference type="InterPro" id="IPR051013">
    <property type="entry name" value="MBL_superfamily_lactonases"/>
</dbReference>
<evidence type="ECO:0000256" key="1">
    <source>
        <dbReference type="ARBA" id="ARBA00007749"/>
    </source>
</evidence>
<sequence>MDAIPYFDVPSGATARVSIIDSSLRLSRMPLQHLLKPAMAGLDFIPSATTWSFLIESSSGKKALFDLGVPKNPLENFSPMWCKTITEGNLGVDVPKNVADILKDNHVQPSEIDSVIWSHHHFDHIGDVTTFPNSTELVVGHGFKEAFCPGYPRNPNSPIREVDYIGRNFREIDFDKKPLVIGPFRGFDFFGDGSFYLLDTPGHAIGHVAGLARTTTDPDTFIFMGGDLCHHGGELRPSPYLPIPQHLSQHLSLSDSLRLLLSRCPATVLDDVNVKRGRKPGETFFDPNIGFDIEQAIETVKEAQKADAQDHIFFIFAHDMSVMGIVDEFPSTLNDWKAKGWKEKTQWRFLNDFEEAIKEESKQSG</sequence>
<dbReference type="SUPFAM" id="SSF56281">
    <property type="entry name" value="Metallo-hydrolase/oxidoreductase"/>
    <property type="match status" value="1"/>
</dbReference>
<dbReference type="RefSeq" id="XP_025585706.1">
    <property type="nucleotide sequence ID" value="XM_025734951.1"/>
</dbReference>
<dbReference type="PANTHER" id="PTHR42978">
    <property type="entry name" value="QUORUM-QUENCHING LACTONASE YTNP-RELATED-RELATED"/>
    <property type="match status" value="1"/>
</dbReference>
<accession>A0A2L2TG40</accession>
<dbReference type="SMART" id="SM00849">
    <property type="entry name" value="Lactamase_B"/>
    <property type="match status" value="1"/>
</dbReference>
<evidence type="ECO:0000256" key="4">
    <source>
        <dbReference type="ARBA" id="ARBA00022833"/>
    </source>
</evidence>
<keyword evidence="4" id="KW-0862">Zinc</keyword>
<proteinExistence type="inferred from homology"/>
<dbReference type="InterPro" id="IPR036866">
    <property type="entry name" value="RibonucZ/Hydroxyglut_hydro"/>
</dbReference>
<evidence type="ECO:0000313" key="6">
    <source>
        <dbReference type="EMBL" id="CEI61986.1"/>
    </source>
</evidence>
<evidence type="ECO:0000256" key="3">
    <source>
        <dbReference type="ARBA" id="ARBA00022801"/>
    </source>
</evidence>
<comment type="similarity">
    <text evidence="1">Belongs to the metallo-beta-lactamase superfamily.</text>
</comment>
<dbReference type="AlphaFoldDB" id="A0A2L2TG40"/>
<keyword evidence="7" id="KW-1185">Reference proteome</keyword>
<dbReference type="Gene3D" id="3.60.15.10">
    <property type="entry name" value="Ribonuclease Z/Hydroxyacylglutathione hydrolase-like"/>
    <property type="match status" value="1"/>
</dbReference>
<keyword evidence="2" id="KW-0479">Metal-binding</keyword>
<dbReference type="GO" id="GO:0016787">
    <property type="term" value="F:hydrolase activity"/>
    <property type="evidence" value="ECO:0007669"/>
    <property type="project" value="UniProtKB-KW"/>
</dbReference>
<dbReference type="KEGG" id="fvn:FVRRES_06422"/>
<evidence type="ECO:0000259" key="5">
    <source>
        <dbReference type="SMART" id="SM00849"/>
    </source>
</evidence>
<evidence type="ECO:0000313" key="7">
    <source>
        <dbReference type="Proteomes" id="UP000245910"/>
    </source>
</evidence>
<dbReference type="GeneID" id="37258061"/>
<dbReference type="Pfam" id="PF00753">
    <property type="entry name" value="Lactamase_B"/>
    <property type="match status" value="1"/>
</dbReference>
<reference evidence="7" key="1">
    <citation type="submission" date="2014-10" db="EMBL/GenBank/DDBJ databases">
        <authorList>
            <person name="King R."/>
        </authorList>
    </citation>
    <scope>NUCLEOTIDE SEQUENCE [LARGE SCALE GENOMIC DNA]</scope>
    <source>
        <strain evidence="7">A3/5</strain>
    </source>
</reference>
<dbReference type="STRING" id="56646.A0A2L2TG40"/>
<dbReference type="Proteomes" id="UP000245910">
    <property type="component" value="Chromosome II"/>
</dbReference>
<name>A0A2L2TG40_9HYPO</name>
<dbReference type="InterPro" id="IPR001279">
    <property type="entry name" value="Metallo-B-lactamas"/>
</dbReference>